<keyword evidence="3" id="KW-1185">Reference proteome</keyword>
<dbReference type="AlphaFoldDB" id="A0A9P0K0X6"/>
<comment type="caution">
    <text evidence="2">The sequence shown here is derived from an EMBL/GenBank/DDBJ whole genome shotgun (WGS) entry which is preliminary data.</text>
</comment>
<sequence>MTKTTAEEAIENTGITGFKSILVIDSKATLLEGVKHAEFKFDLQCYGKHLYCLELKQINNGIDIRLIPNPMKSRACRTPSLSVKVASSGTVAAVYGIFYFIVENEKS</sequence>
<keyword evidence="1" id="KW-1133">Transmembrane helix</keyword>
<evidence type="ECO:0000256" key="1">
    <source>
        <dbReference type="SAM" id="Phobius"/>
    </source>
</evidence>
<keyword evidence="1" id="KW-0812">Transmembrane</keyword>
<proteinExistence type="predicted"/>
<feature type="transmembrane region" description="Helical" evidence="1">
    <location>
        <begin position="81"/>
        <end position="102"/>
    </location>
</feature>
<gene>
    <name evidence="2" type="ORF">ACAOBT_LOCUS5530</name>
</gene>
<dbReference type="Proteomes" id="UP001152888">
    <property type="component" value="Unassembled WGS sequence"/>
</dbReference>
<evidence type="ECO:0000313" key="3">
    <source>
        <dbReference type="Proteomes" id="UP001152888"/>
    </source>
</evidence>
<organism evidence="2 3">
    <name type="scientific">Acanthoscelides obtectus</name>
    <name type="common">Bean weevil</name>
    <name type="synonym">Bruchus obtectus</name>
    <dbReference type="NCBI Taxonomy" id="200917"/>
    <lineage>
        <taxon>Eukaryota</taxon>
        <taxon>Metazoa</taxon>
        <taxon>Ecdysozoa</taxon>
        <taxon>Arthropoda</taxon>
        <taxon>Hexapoda</taxon>
        <taxon>Insecta</taxon>
        <taxon>Pterygota</taxon>
        <taxon>Neoptera</taxon>
        <taxon>Endopterygota</taxon>
        <taxon>Coleoptera</taxon>
        <taxon>Polyphaga</taxon>
        <taxon>Cucujiformia</taxon>
        <taxon>Chrysomeloidea</taxon>
        <taxon>Chrysomelidae</taxon>
        <taxon>Bruchinae</taxon>
        <taxon>Bruchini</taxon>
        <taxon>Acanthoscelides</taxon>
    </lineage>
</organism>
<evidence type="ECO:0000313" key="2">
    <source>
        <dbReference type="EMBL" id="CAH1963986.1"/>
    </source>
</evidence>
<reference evidence="2" key="1">
    <citation type="submission" date="2022-03" db="EMBL/GenBank/DDBJ databases">
        <authorList>
            <person name="Sayadi A."/>
        </authorList>
    </citation>
    <scope>NUCLEOTIDE SEQUENCE</scope>
</reference>
<keyword evidence="1" id="KW-0472">Membrane</keyword>
<dbReference type="EMBL" id="CAKOFQ010006712">
    <property type="protein sequence ID" value="CAH1963986.1"/>
    <property type="molecule type" value="Genomic_DNA"/>
</dbReference>
<accession>A0A9P0K0X6</accession>
<protein>
    <submittedName>
        <fullName evidence="2">Uncharacterized protein</fullName>
    </submittedName>
</protein>
<name>A0A9P0K0X6_ACAOB</name>